<evidence type="ECO:0000313" key="9">
    <source>
        <dbReference type="Proteomes" id="UP000735302"/>
    </source>
</evidence>
<comment type="subcellular location">
    <subcellularLocation>
        <location evidence="1">Membrane</location>
        <topology evidence="1">Multi-pass membrane protein</topology>
    </subcellularLocation>
</comment>
<dbReference type="InterPro" id="IPR001898">
    <property type="entry name" value="SLC13A/DASS"/>
</dbReference>
<comment type="similarity">
    <text evidence="2">Belongs to the SLC13A/DASS transporter (TC 2.A.47) family. NADC subfamily.</text>
</comment>
<dbReference type="Pfam" id="PF00939">
    <property type="entry name" value="Na_sulph_symp"/>
    <property type="match status" value="1"/>
</dbReference>
<evidence type="ECO:0000256" key="6">
    <source>
        <dbReference type="SAM" id="MobiDB-lite"/>
    </source>
</evidence>
<reference evidence="8 9" key="1">
    <citation type="journal article" date="2021" name="Elife">
        <title>Chloroplast acquisition without the gene transfer in kleptoplastic sea slugs, Plakobranchus ocellatus.</title>
        <authorList>
            <person name="Maeda T."/>
            <person name="Takahashi S."/>
            <person name="Yoshida T."/>
            <person name="Shimamura S."/>
            <person name="Takaki Y."/>
            <person name="Nagai Y."/>
            <person name="Toyoda A."/>
            <person name="Suzuki Y."/>
            <person name="Arimoto A."/>
            <person name="Ishii H."/>
            <person name="Satoh N."/>
            <person name="Nishiyama T."/>
            <person name="Hasebe M."/>
            <person name="Maruyama T."/>
            <person name="Minagawa J."/>
            <person name="Obokata J."/>
            <person name="Shigenobu S."/>
        </authorList>
    </citation>
    <scope>NUCLEOTIDE SEQUENCE [LARGE SCALE GENOMIC DNA]</scope>
</reference>
<dbReference type="GO" id="GO:0005886">
    <property type="term" value="C:plasma membrane"/>
    <property type="evidence" value="ECO:0007669"/>
    <property type="project" value="TreeGrafter"/>
</dbReference>
<comment type="caution">
    <text evidence="8">The sequence shown here is derived from an EMBL/GenBank/DDBJ whole genome shotgun (WGS) entry which is preliminary data.</text>
</comment>
<evidence type="ECO:0000256" key="2">
    <source>
        <dbReference type="ARBA" id="ARBA00006772"/>
    </source>
</evidence>
<feature type="transmembrane region" description="Helical" evidence="7">
    <location>
        <begin position="125"/>
        <end position="152"/>
    </location>
</feature>
<evidence type="ECO:0000256" key="7">
    <source>
        <dbReference type="SAM" id="Phobius"/>
    </source>
</evidence>
<keyword evidence="5 7" id="KW-0472">Membrane</keyword>
<sequence length="703" mass="78845">MAIIVTLRTYWRQVLVIIWPLLLCPLVFPFSERSMESKCVFLFLVMALFWIVELLPLPVTALLPMALCPILGIKSSKEACKVFFNELTLILLGGFPVAVALEKTELHRRAALWFLSKVGLQPRRLLFGIMTMTALISMWISNTATTALMVSITKPLLENIYKDELESNKRIESEIREDLNGGTEDTGNRDIETIIIEYPEIKELLPANEEESRFTDADVESPSDTVLTFTIPHRPDTDESYQDQQTSRAVFSRRQTNRKYHIRGEKVELRNWRQIPLQADEINTISPRSSGNHRDSLEKLHRKASSTTPQGPSFQVALRAFTLSIAYSANIGSMATLIGSPPNLVLSQTMYKLSGRALDFGQWMLFGVPTSVITLVLAYVWMSVFLYGLRSTLTCKRLGSPEQVEYAAKMVREEQKKMGAMKFNEKVVSIHFIILVTLWLTRRPGFVPGWTVLFPDNYVTDGVVAVAIAVSLFIFSDVRPAVLCFRSKEDDRPPRAIPSVLTWRLLSHKMPWGVILLLGGAFVLADAIKVSGLSQTIEPHLHVVQQMPPWLVCLTVIAITCFITEITSNTVVAILLLPLLNNMAKLMRIHPLYLMFPATVSTSMAFMLPVATPPNSVIYAYGNVGIPDMVKGGFVLNFVATGVIFLAANTWGWLFFEMGTVPEWARMESNTTTAYNSMTTSSTILGTTHIASLANENFNNYTR</sequence>
<feature type="transmembrane region" description="Helical" evidence="7">
    <location>
        <begin position="632"/>
        <end position="656"/>
    </location>
</feature>
<feature type="transmembrane region" description="Helical" evidence="7">
    <location>
        <begin position="40"/>
        <end position="70"/>
    </location>
</feature>
<dbReference type="PANTHER" id="PTHR10283">
    <property type="entry name" value="SOLUTE CARRIER FAMILY 13 MEMBER"/>
    <property type="match status" value="1"/>
</dbReference>
<dbReference type="PANTHER" id="PTHR10283:SF82">
    <property type="entry name" value="SOLUTE CARRIER FAMILY 13 MEMBER 2"/>
    <property type="match status" value="1"/>
</dbReference>
<keyword evidence="3 7" id="KW-0812">Transmembrane</keyword>
<evidence type="ECO:0000256" key="4">
    <source>
        <dbReference type="ARBA" id="ARBA00022989"/>
    </source>
</evidence>
<proteinExistence type="inferred from homology"/>
<feature type="transmembrane region" description="Helical" evidence="7">
    <location>
        <begin position="510"/>
        <end position="528"/>
    </location>
</feature>
<protein>
    <submittedName>
        <fullName evidence="8">Solute carrier family 13 member 5-like</fullName>
    </submittedName>
</protein>
<dbReference type="GO" id="GO:0005310">
    <property type="term" value="F:dicarboxylic acid transmembrane transporter activity"/>
    <property type="evidence" value="ECO:0007669"/>
    <property type="project" value="UniProtKB-ARBA"/>
</dbReference>
<evidence type="ECO:0000313" key="8">
    <source>
        <dbReference type="EMBL" id="GFO19832.1"/>
    </source>
</evidence>
<feature type="transmembrane region" description="Helical" evidence="7">
    <location>
        <begin position="548"/>
        <end position="580"/>
    </location>
</feature>
<feature type="transmembrane region" description="Helical" evidence="7">
    <location>
        <begin position="82"/>
        <end position="101"/>
    </location>
</feature>
<evidence type="ECO:0000256" key="5">
    <source>
        <dbReference type="ARBA" id="ARBA00023136"/>
    </source>
</evidence>
<accession>A0AAV4BLM9</accession>
<keyword evidence="9" id="KW-1185">Reference proteome</keyword>
<evidence type="ECO:0000256" key="1">
    <source>
        <dbReference type="ARBA" id="ARBA00004141"/>
    </source>
</evidence>
<feature type="transmembrane region" description="Helical" evidence="7">
    <location>
        <begin position="462"/>
        <end position="485"/>
    </location>
</feature>
<dbReference type="EMBL" id="BLXT01005114">
    <property type="protein sequence ID" value="GFO19832.1"/>
    <property type="molecule type" value="Genomic_DNA"/>
</dbReference>
<keyword evidence="4 7" id="KW-1133">Transmembrane helix</keyword>
<feature type="transmembrane region" description="Helical" evidence="7">
    <location>
        <begin position="360"/>
        <end position="387"/>
    </location>
</feature>
<evidence type="ECO:0000256" key="3">
    <source>
        <dbReference type="ARBA" id="ARBA00022692"/>
    </source>
</evidence>
<name>A0AAV4BLM9_9GAST</name>
<dbReference type="GO" id="GO:0015556">
    <property type="term" value="F:C4-dicarboxylate transmembrane transporter activity"/>
    <property type="evidence" value="ECO:0007669"/>
    <property type="project" value="UniProtKB-ARBA"/>
</dbReference>
<dbReference type="Proteomes" id="UP000735302">
    <property type="component" value="Unassembled WGS sequence"/>
</dbReference>
<organism evidence="8 9">
    <name type="scientific">Plakobranchus ocellatus</name>
    <dbReference type="NCBI Taxonomy" id="259542"/>
    <lineage>
        <taxon>Eukaryota</taxon>
        <taxon>Metazoa</taxon>
        <taxon>Spiralia</taxon>
        <taxon>Lophotrochozoa</taxon>
        <taxon>Mollusca</taxon>
        <taxon>Gastropoda</taxon>
        <taxon>Heterobranchia</taxon>
        <taxon>Euthyneura</taxon>
        <taxon>Panpulmonata</taxon>
        <taxon>Sacoglossa</taxon>
        <taxon>Placobranchoidea</taxon>
        <taxon>Plakobranchidae</taxon>
        <taxon>Plakobranchus</taxon>
    </lineage>
</organism>
<feature type="transmembrane region" description="Helical" evidence="7">
    <location>
        <begin position="592"/>
        <end position="612"/>
    </location>
</feature>
<feature type="transmembrane region" description="Helical" evidence="7">
    <location>
        <begin position="423"/>
        <end position="442"/>
    </location>
</feature>
<gene>
    <name evidence="8" type="ORF">PoB_004633700</name>
</gene>
<feature type="transmembrane region" description="Helical" evidence="7">
    <location>
        <begin position="9"/>
        <end position="28"/>
    </location>
</feature>
<feature type="region of interest" description="Disordered" evidence="6">
    <location>
        <begin position="284"/>
        <end position="311"/>
    </location>
</feature>
<dbReference type="AlphaFoldDB" id="A0AAV4BLM9"/>